<organism evidence="1 2">
    <name type="scientific">Tanacetum coccineum</name>
    <dbReference type="NCBI Taxonomy" id="301880"/>
    <lineage>
        <taxon>Eukaryota</taxon>
        <taxon>Viridiplantae</taxon>
        <taxon>Streptophyta</taxon>
        <taxon>Embryophyta</taxon>
        <taxon>Tracheophyta</taxon>
        <taxon>Spermatophyta</taxon>
        <taxon>Magnoliopsida</taxon>
        <taxon>eudicotyledons</taxon>
        <taxon>Gunneridae</taxon>
        <taxon>Pentapetalae</taxon>
        <taxon>asterids</taxon>
        <taxon>campanulids</taxon>
        <taxon>Asterales</taxon>
        <taxon>Asteraceae</taxon>
        <taxon>Asteroideae</taxon>
        <taxon>Anthemideae</taxon>
        <taxon>Anthemidinae</taxon>
        <taxon>Tanacetum</taxon>
    </lineage>
</organism>
<keyword evidence="2" id="KW-1185">Reference proteome</keyword>
<accession>A0ABQ4WJ65</accession>
<protein>
    <submittedName>
        <fullName evidence="1">Uncharacterized protein</fullName>
    </submittedName>
</protein>
<reference evidence="1" key="2">
    <citation type="submission" date="2022-01" db="EMBL/GenBank/DDBJ databases">
        <authorList>
            <person name="Yamashiro T."/>
            <person name="Shiraishi A."/>
            <person name="Satake H."/>
            <person name="Nakayama K."/>
        </authorList>
    </citation>
    <scope>NUCLEOTIDE SEQUENCE</scope>
</reference>
<dbReference type="EMBL" id="BQNB010008690">
    <property type="protein sequence ID" value="GJS52923.1"/>
    <property type="molecule type" value="Genomic_DNA"/>
</dbReference>
<proteinExistence type="predicted"/>
<name>A0ABQ4WJ65_9ASTR</name>
<evidence type="ECO:0000313" key="1">
    <source>
        <dbReference type="EMBL" id="GJS52923.1"/>
    </source>
</evidence>
<gene>
    <name evidence="1" type="ORF">Tco_0626285</name>
</gene>
<reference evidence="1" key="1">
    <citation type="journal article" date="2022" name="Int. J. Mol. Sci.">
        <title>Draft Genome of Tanacetum Coccineum: Genomic Comparison of Closely Related Tanacetum-Family Plants.</title>
        <authorList>
            <person name="Yamashiro T."/>
            <person name="Shiraishi A."/>
            <person name="Nakayama K."/>
            <person name="Satake H."/>
        </authorList>
    </citation>
    <scope>NUCLEOTIDE SEQUENCE</scope>
</reference>
<dbReference type="Proteomes" id="UP001151760">
    <property type="component" value="Unassembled WGS sequence"/>
</dbReference>
<sequence>MNERNRGLNHHYPYITLGKYYSSTTPKVENDDLSHMQSEKATVENIIKQEKLVAAIFSQLKRHRGTVGGLLGSNDGFILGPLLLEIDVMPQVSVILRGANDFMLDEMDRAMDSIETSNTMNGYTNNANE</sequence>
<evidence type="ECO:0000313" key="2">
    <source>
        <dbReference type="Proteomes" id="UP001151760"/>
    </source>
</evidence>
<comment type="caution">
    <text evidence="1">The sequence shown here is derived from an EMBL/GenBank/DDBJ whole genome shotgun (WGS) entry which is preliminary data.</text>
</comment>